<keyword evidence="9" id="KW-0133">Cell shape</keyword>
<dbReference type="PANTHER" id="PTHR30627">
    <property type="entry name" value="PEPTIDOGLYCAN D,D-TRANSPEPTIDASE"/>
    <property type="match status" value="1"/>
</dbReference>
<keyword evidence="13" id="KW-0961">Cell wall biogenesis/degradation</keyword>
<feature type="domain" description="Penicillin-binding protein transpeptidase" evidence="15">
    <location>
        <begin position="283"/>
        <end position="606"/>
    </location>
</feature>
<keyword evidence="11 14" id="KW-1133">Transmembrane helix</keyword>
<dbReference type="InterPro" id="IPR036138">
    <property type="entry name" value="PBP_dimer_sf"/>
</dbReference>
<keyword evidence="10" id="KW-0573">Peptidoglycan synthesis</keyword>
<keyword evidence="5" id="KW-0997">Cell inner membrane</keyword>
<evidence type="ECO:0000256" key="6">
    <source>
        <dbReference type="ARBA" id="ARBA00022670"/>
    </source>
</evidence>
<dbReference type="GO" id="GO:0009002">
    <property type="term" value="F:serine-type D-Ala-D-Ala carboxypeptidase activity"/>
    <property type="evidence" value="ECO:0007669"/>
    <property type="project" value="UniProtKB-EC"/>
</dbReference>
<evidence type="ECO:0000256" key="1">
    <source>
        <dbReference type="ARBA" id="ARBA00004167"/>
    </source>
</evidence>
<evidence type="ECO:0000256" key="8">
    <source>
        <dbReference type="ARBA" id="ARBA00022801"/>
    </source>
</evidence>
<keyword evidence="17" id="KW-0121">Carboxypeptidase</keyword>
<evidence type="ECO:0000313" key="17">
    <source>
        <dbReference type="EMBL" id="UOF89486.1"/>
    </source>
</evidence>
<accession>A0ABY4CG39</accession>
<keyword evidence="4" id="KW-1003">Cell membrane</keyword>
<dbReference type="Proteomes" id="UP000830167">
    <property type="component" value="Chromosome"/>
</dbReference>
<dbReference type="RefSeq" id="WP_347436176.1">
    <property type="nucleotide sequence ID" value="NZ_CP089291.1"/>
</dbReference>
<dbReference type="Gene3D" id="3.90.1310.10">
    <property type="entry name" value="Penicillin-binding protein 2a (Domain 2)"/>
    <property type="match status" value="1"/>
</dbReference>
<feature type="domain" description="Penicillin-binding protein dimerisation" evidence="16">
    <location>
        <begin position="63"/>
        <end position="236"/>
    </location>
</feature>
<evidence type="ECO:0000256" key="3">
    <source>
        <dbReference type="ARBA" id="ARBA00007171"/>
    </source>
</evidence>
<evidence type="ECO:0000256" key="12">
    <source>
        <dbReference type="ARBA" id="ARBA00023136"/>
    </source>
</evidence>
<keyword evidence="12 14" id="KW-0472">Membrane</keyword>
<dbReference type="InterPro" id="IPR005311">
    <property type="entry name" value="PBP_dimer"/>
</dbReference>
<keyword evidence="6" id="KW-0645">Protease</keyword>
<dbReference type="Pfam" id="PF03717">
    <property type="entry name" value="PBP_dimer"/>
    <property type="match status" value="1"/>
</dbReference>
<dbReference type="PANTHER" id="PTHR30627:SF2">
    <property type="entry name" value="PEPTIDOGLYCAN D,D-TRANSPEPTIDASE MRDA"/>
    <property type="match status" value="1"/>
</dbReference>
<dbReference type="Pfam" id="PF00905">
    <property type="entry name" value="Transpeptidase"/>
    <property type="match status" value="1"/>
</dbReference>
<dbReference type="NCBIfam" id="TIGR03423">
    <property type="entry name" value="pbp2_mrdA"/>
    <property type="match status" value="1"/>
</dbReference>
<keyword evidence="7 14" id="KW-0812">Transmembrane</keyword>
<evidence type="ECO:0000259" key="15">
    <source>
        <dbReference type="Pfam" id="PF00905"/>
    </source>
</evidence>
<evidence type="ECO:0000256" key="11">
    <source>
        <dbReference type="ARBA" id="ARBA00022989"/>
    </source>
</evidence>
<evidence type="ECO:0000256" key="10">
    <source>
        <dbReference type="ARBA" id="ARBA00022984"/>
    </source>
</evidence>
<dbReference type="InterPro" id="IPR001460">
    <property type="entry name" value="PCN-bd_Tpept"/>
</dbReference>
<comment type="similarity">
    <text evidence="3">Belongs to the transpeptidase family.</text>
</comment>
<evidence type="ECO:0000256" key="4">
    <source>
        <dbReference type="ARBA" id="ARBA00022475"/>
    </source>
</evidence>
<evidence type="ECO:0000256" key="2">
    <source>
        <dbReference type="ARBA" id="ARBA00004236"/>
    </source>
</evidence>
<evidence type="ECO:0000259" key="16">
    <source>
        <dbReference type="Pfam" id="PF03717"/>
    </source>
</evidence>
<reference evidence="17" key="1">
    <citation type="submission" date="2021-12" db="EMBL/GenBank/DDBJ databases">
        <title>Alicyclobacillaceae gen. nov., sp. nov., isolated from chalcocite enrichment system.</title>
        <authorList>
            <person name="Jiang Z."/>
        </authorList>
    </citation>
    <scope>NUCLEOTIDE SEQUENCE</scope>
    <source>
        <strain evidence="17">MYW30-H2</strain>
    </source>
</reference>
<feature type="transmembrane region" description="Helical" evidence="14">
    <location>
        <begin position="21"/>
        <end position="41"/>
    </location>
</feature>
<evidence type="ECO:0000256" key="14">
    <source>
        <dbReference type="SAM" id="Phobius"/>
    </source>
</evidence>
<proteinExistence type="inferred from homology"/>
<dbReference type="SUPFAM" id="SSF56601">
    <property type="entry name" value="beta-lactamase/transpeptidase-like"/>
    <property type="match status" value="1"/>
</dbReference>
<evidence type="ECO:0000313" key="18">
    <source>
        <dbReference type="Proteomes" id="UP000830167"/>
    </source>
</evidence>
<comment type="subcellular location">
    <subcellularLocation>
        <location evidence="2">Cell membrane</location>
    </subcellularLocation>
    <subcellularLocation>
        <location evidence="1">Membrane</location>
        <topology evidence="1">Single-pass membrane protein</topology>
    </subcellularLocation>
</comment>
<dbReference type="EC" id="3.4.16.4" evidence="17"/>
<protein>
    <submittedName>
        <fullName evidence="17">Penicillin-binding protein 2</fullName>
        <ecNumber evidence="17">3.4.16.4</ecNumber>
    </submittedName>
</protein>
<evidence type="ECO:0000256" key="13">
    <source>
        <dbReference type="ARBA" id="ARBA00023316"/>
    </source>
</evidence>
<dbReference type="InterPro" id="IPR012338">
    <property type="entry name" value="Beta-lactam/transpept-like"/>
</dbReference>
<gene>
    <name evidence="17" type="primary">mrdA</name>
    <name evidence="17" type="ORF">LSG31_16540</name>
</gene>
<organism evidence="17 18">
    <name type="scientific">Fodinisporobacter ferrooxydans</name>
    <dbReference type="NCBI Taxonomy" id="2901836"/>
    <lineage>
        <taxon>Bacteria</taxon>
        <taxon>Bacillati</taxon>
        <taxon>Bacillota</taxon>
        <taxon>Bacilli</taxon>
        <taxon>Bacillales</taxon>
        <taxon>Alicyclobacillaceae</taxon>
        <taxon>Fodinisporobacter</taxon>
    </lineage>
</organism>
<evidence type="ECO:0000256" key="7">
    <source>
        <dbReference type="ARBA" id="ARBA00022692"/>
    </source>
</evidence>
<dbReference type="EMBL" id="CP089291">
    <property type="protein sequence ID" value="UOF89486.1"/>
    <property type="molecule type" value="Genomic_DNA"/>
</dbReference>
<evidence type="ECO:0000256" key="9">
    <source>
        <dbReference type="ARBA" id="ARBA00022960"/>
    </source>
</evidence>
<keyword evidence="8 17" id="KW-0378">Hydrolase</keyword>
<evidence type="ECO:0000256" key="5">
    <source>
        <dbReference type="ARBA" id="ARBA00022519"/>
    </source>
</evidence>
<dbReference type="InterPro" id="IPR017790">
    <property type="entry name" value="Penicillin-binding_protein_2"/>
</dbReference>
<sequence>MSFLKTDQQQDSAGKTLTGRMNLLFLLLFLLLSALVVRLSFVQLTKGESYRALAAASHLDQMPIPAPRGFIYDRNKTLLVSDTPSFTLMYSGTFHKTDPKFQTLANRIHQLIPQISTTEIEKRMTANPWVSVSHRIATGLTDQQVSFIREHQDQFPGCNIIIEPVRKYLYGDLAGHVIGYLNSIPANQVAHYKKLHYQEDDKVGLAGVEMQYESYLHGQNGKLTVEVDNQNHIIKNLGLDPPPTKGDDLILNIDAGLQQTMQDALKTQVLALQKMGRPAKNAAAVAMNPNTGEVYAMASYPSFNPQWFIDGINKHVAQWQASQNNWAIQGLFPPGSTEKPLTAVAALQDGVINASTIFFDPGYFIWDGQRFNNWWLSGNGKVNLIRALALSNDTYFYKVAYHYAKGLDGPTAHKYVMDRLRYYQRAFGLGVPKTGTGIDLPYEASGFMYDNGNPGDLLFASIGQEEEFTPISLAQYVSTIANGGKRMEPHIVKEIVDPNGHVVKTFPPKVLNTVPVSQANIKLVQEGMQQVVASPEGTAHSIFVGANYTVAAKTGTAQVGMQPNNNDTSVFIGYAPADHPQIALVVVIPSGGESWTGIGPVSRKIMDYYFAHPIK</sequence>
<dbReference type="Gene3D" id="3.40.710.10">
    <property type="entry name" value="DD-peptidase/beta-lactamase superfamily"/>
    <property type="match status" value="1"/>
</dbReference>
<dbReference type="InterPro" id="IPR050515">
    <property type="entry name" value="Beta-lactam/transpept"/>
</dbReference>
<name>A0ABY4CG39_9BACL</name>
<keyword evidence="18" id="KW-1185">Reference proteome</keyword>
<dbReference type="SUPFAM" id="SSF56519">
    <property type="entry name" value="Penicillin binding protein dimerisation domain"/>
    <property type="match status" value="1"/>
</dbReference>